<dbReference type="PANTHER" id="PTHR45527:SF10">
    <property type="entry name" value="PYOCHELIN SYNTHASE PCHF"/>
    <property type="match status" value="1"/>
</dbReference>
<evidence type="ECO:0000259" key="3">
    <source>
        <dbReference type="Pfam" id="PF00501"/>
    </source>
</evidence>
<dbReference type="Gene3D" id="3.40.50.12780">
    <property type="entry name" value="N-terminal domain of ligase-like"/>
    <property type="match status" value="1"/>
</dbReference>
<dbReference type="RefSeq" id="WP_158765017.1">
    <property type="nucleotide sequence ID" value="NZ_CP047045.1"/>
</dbReference>
<dbReference type="Proteomes" id="UP000431269">
    <property type="component" value="Chromosome"/>
</dbReference>
<dbReference type="GO" id="GO:0016874">
    <property type="term" value="F:ligase activity"/>
    <property type="evidence" value="ECO:0007669"/>
    <property type="project" value="UniProtKB-KW"/>
</dbReference>
<evidence type="ECO:0000256" key="1">
    <source>
        <dbReference type="ARBA" id="ARBA00004924"/>
    </source>
</evidence>
<dbReference type="Gene3D" id="3.30.300.30">
    <property type="match status" value="1"/>
</dbReference>
<dbReference type="GO" id="GO:0044550">
    <property type="term" value="P:secondary metabolite biosynthetic process"/>
    <property type="evidence" value="ECO:0007669"/>
    <property type="project" value="TreeGrafter"/>
</dbReference>
<dbReference type="EMBL" id="CP047045">
    <property type="protein sequence ID" value="QGZ94050.1"/>
    <property type="molecule type" value="Genomic_DNA"/>
</dbReference>
<name>A0A6I6MH08_9CAUL</name>
<keyword evidence="2" id="KW-0436">Ligase</keyword>
<reference evidence="6" key="1">
    <citation type="submission" date="2019-12" db="EMBL/GenBank/DDBJ databases">
        <title>Complete genome of Terracaulis silvestris 0127_4.</title>
        <authorList>
            <person name="Vieira S."/>
            <person name="Riedel T."/>
            <person name="Sproer C."/>
            <person name="Pascual J."/>
            <person name="Boedeker C."/>
            <person name="Overmann J."/>
        </authorList>
    </citation>
    <scope>NUCLEOTIDE SEQUENCE [LARGE SCALE GENOMIC DNA]</scope>
    <source>
        <strain evidence="6">0127_4</strain>
    </source>
</reference>
<dbReference type="InterPro" id="IPR020459">
    <property type="entry name" value="AMP-binding"/>
</dbReference>
<protein>
    <submittedName>
        <fullName evidence="5">Plipastatin synthase subunit D</fullName>
        <ecNumber evidence="5">2.3.1.-</ecNumber>
    </submittedName>
</protein>
<gene>
    <name evidence="5" type="primary">ppsD</name>
    <name evidence="5" type="ORF">DSM104635_00866</name>
</gene>
<keyword evidence="6" id="KW-1185">Reference proteome</keyword>
<organism evidence="5 6">
    <name type="scientific">Terricaulis silvestris</name>
    <dbReference type="NCBI Taxonomy" id="2686094"/>
    <lineage>
        <taxon>Bacteria</taxon>
        <taxon>Pseudomonadati</taxon>
        <taxon>Pseudomonadota</taxon>
        <taxon>Alphaproteobacteria</taxon>
        <taxon>Caulobacterales</taxon>
        <taxon>Caulobacteraceae</taxon>
        <taxon>Terricaulis</taxon>
    </lineage>
</organism>
<dbReference type="InterPro" id="IPR000873">
    <property type="entry name" value="AMP-dep_synth/lig_dom"/>
</dbReference>
<dbReference type="Pfam" id="PF00501">
    <property type="entry name" value="AMP-binding"/>
    <property type="match status" value="1"/>
</dbReference>
<dbReference type="GO" id="GO:0005737">
    <property type="term" value="C:cytoplasm"/>
    <property type="evidence" value="ECO:0007669"/>
    <property type="project" value="TreeGrafter"/>
</dbReference>
<dbReference type="GO" id="GO:0016746">
    <property type="term" value="F:acyltransferase activity"/>
    <property type="evidence" value="ECO:0007669"/>
    <property type="project" value="UniProtKB-KW"/>
</dbReference>
<dbReference type="PANTHER" id="PTHR45527">
    <property type="entry name" value="NONRIBOSOMAL PEPTIDE SYNTHETASE"/>
    <property type="match status" value="1"/>
</dbReference>
<dbReference type="InterPro" id="IPR010071">
    <property type="entry name" value="AA_adenyl_dom"/>
</dbReference>
<proteinExistence type="predicted"/>
<dbReference type="GO" id="GO:0043041">
    <property type="term" value="P:amino acid activation for nonribosomal peptide biosynthetic process"/>
    <property type="evidence" value="ECO:0007669"/>
    <property type="project" value="TreeGrafter"/>
</dbReference>
<keyword evidence="5" id="KW-0808">Transferase</keyword>
<feature type="domain" description="AMP-dependent synthetase/ligase" evidence="3">
    <location>
        <begin position="8"/>
        <end position="370"/>
    </location>
</feature>
<dbReference type="KEGG" id="tsv:DSM104635_00866"/>
<dbReference type="NCBIfam" id="TIGR01733">
    <property type="entry name" value="AA-adenyl-dom"/>
    <property type="match status" value="1"/>
</dbReference>
<dbReference type="InterPro" id="IPR042099">
    <property type="entry name" value="ANL_N_sf"/>
</dbReference>
<evidence type="ECO:0000313" key="5">
    <source>
        <dbReference type="EMBL" id="QGZ94050.1"/>
    </source>
</evidence>
<evidence type="ECO:0000256" key="2">
    <source>
        <dbReference type="ARBA" id="ARBA00022598"/>
    </source>
</evidence>
<dbReference type="AlphaFoldDB" id="A0A6I6MH08"/>
<dbReference type="PRINTS" id="PR00154">
    <property type="entry name" value="AMPBINDING"/>
</dbReference>
<dbReference type="InterPro" id="IPR020845">
    <property type="entry name" value="AMP-binding_CS"/>
</dbReference>
<dbReference type="Pfam" id="PF13193">
    <property type="entry name" value="AMP-binding_C"/>
    <property type="match status" value="1"/>
</dbReference>
<keyword evidence="5" id="KW-0012">Acyltransferase</keyword>
<sequence length="509" mass="55644">MRLEGLLTASAARNPGAIAALEADGRAISYDDLNEFAGGVERALVAVGVKAGDRVGLCVPKCISALASVFGILKAGAAYVPADVRAPAERNAYIFNDCTVKAIIADSACADALEGELGRDGWVRHAFPAADVHRTSFVILTPQAPRPQASPLAADLAYILYTSGSTGRPKGVMHSHATALAFIDWCSQEFDPRTDDCFSSHAPFHFDLSILDIYVPIKHGASVVLIDAEAGRQPGTLANTIAERRITVWYSTPSILRMLLEFAKLERHDCSALRIVCFAGEVFPIKHLRALMARWPRPAYYNLYGPTETNVCTYYKAPSTIPEEQTAALSIGHACSGDETLVVTDGGERARRGEEGELLVAGGSVMLGYWNLPERNANAFREIDGKRWYKTGDVVREDEVGDFTYLGRRDRMVKRRGYRVELGEIEAALHRHTAIPEAAVVSTTNSEGEVQIHAFVASSEDRPPSIITLKQFCAQNLPLYMVPDRFTVLSELPKTSTDKIDYQRLKDLA</sequence>
<dbReference type="EC" id="2.3.1.-" evidence="5"/>
<dbReference type="InterPro" id="IPR025110">
    <property type="entry name" value="AMP-bd_C"/>
</dbReference>
<dbReference type="InterPro" id="IPR045851">
    <property type="entry name" value="AMP-bd_C_sf"/>
</dbReference>
<dbReference type="GO" id="GO:0031177">
    <property type="term" value="F:phosphopantetheine binding"/>
    <property type="evidence" value="ECO:0007669"/>
    <property type="project" value="TreeGrafter"/>
</dbReference>
<evidence type="ECO:0000313" key="6">
    <source>
        <dbReference type="Proteomes" id="UP000431269"/>
    </source>
</evidence>
<accession>A0A6I6MH08</accession>
<dbReference type="SUPFAM" id="SSF56801">
    <property type="entry name" value="Acetyl-CoA synthetase-like"/>
    <property type="match status" value="1"/>
</dbReference>
<dbReference type="CDD" id="cd05930">
    <property type="entry name" value="A_NRPS"/>
    <property type="match status" value="1"/>
</dbReference>
<evidence type="ECO:0000259" key="4">
    <source>
        <dbReference type="Pfam" id="PF13193"/>
    </source>
</evidence>
<comment type="pathway">
    <text evidence="1">Siderophore biosynthesis.</text>
</comment>
<feature type="domain" description="AMP-binding enzyme C-terminal" evidence="4">
    <location>
        <begin position="424"/>
        <end position="499"/>
    </location>
</feature>
<dbReference type="PROSITE" id="PS00455">
    <property type="entry name" value="AMP_BINDING"/>
    <property type="match status" value="1"/>
</dbReference>